<evidence type="ECO:0000313" key="12">
    <source>
        <dbReference type="EMBL" id="ADY43517.1"/>
    </source>
</evidence>
<dbReference type="GO" id="GO:0006107">
    <property type="term" value="P:oxaloacetate metabolic process"/>
    <property type="evidence" value="ECO:0007669"/>
    <property type="project" value="TreeGrafter"/>
</dbReference>
<evidence type="ECO:0000256" key="4">
    <source>
        <dbReference type="ARBA" id="ARBA00022723"/>
    </source>
</evidence>
<organism evidence="12">
    <name type="scientific">Ascaris suum</name>
    <name type="common">Pig roundworm</name>
    <name type="synonym">Ascaris lumbricoides</name>
    <dbReference type="NCBI Taxonomy" id="6253"/>
    <lineage>
        <taxon>Eukaryota</taxon>
        <taxon>Metazoa</taxon>
        <taxon>Ecdysozoa</taxon>
        <taxon>Nematoda</taxon>
        <taxon>Chromadorea</taxon>
        <taxon>Rhabditida</taxon>
        <taxon>Spirurina</taxon>
        <taxon>Ascaridomorpha</taxon>
        <taxon>Ascaridoidea</taxon>
        <taxon>Ascarididae</taxon>
        <taxon>Ascaris</taxon>
    </lineage>
</organism>
<dbReference type="GO" id="GO:0042594">
    <property type="term" value="P:response to starvation"/>
    <property type="evidence" value="ECO:0007669"/>
    <property type="project" value="TreeGrafter"/>
</dbReference>
<feature type="domain" description="Phosphoenolpyruvate carboxykinase C-terminal P-loop" evidence="10">
    <location>
        <begin position="330"/>
        <end position="687"/>
    </location>
</feature>
<dbReference type="GO" id="GO:0004613">
    <property type="term" value="F:phosphoenolpyruvate carboxykinase (GTP) activity"/>
    <property type="evidence" value="ECO:0007669"/>
    <property type="project" value="UniProtKB-EC"/>
</dbReference>
<dbReference type="GO" id="GO:0033993">
    <property type="term" value="P:response to lipid"/>
    <property type="evidence" value="ECO:0007669"/>
    <property type="project" value="TreeGrafter"/>
</dbReference>
<evidence type="ECO:0000256" key="7">
    <source>
        <dbReference type="ARBA" id="ARBA00023134"/>
    </source>
</evidence>
<dbReference type="InterPro" id="IPR008210">
    <property type="entry name" value="PEP_carboxykinase_N"/>
</dbReference>
<evidence type="ECO:0000256" key="1">
    <source>
        <dbReference type="ARBA" id="ARBA00001936"/>
    </source>
</evidence>
<dbReference type="GO" id="GO:0006094">
    <property type="term" value="P:gluconeogenesis"/>
    <property type="evidence" value="ECO:0007669"/>
    <property type="project" value="InterPro"/>
</dbReference>
<keyword evidence="6" id="KW-0210">Decarboxylase</keyword>
<dbReference type="Pfam" id="PF17297">
    <property type="entry name" value="PEPCK_N"/>
    <property type="match status" value="1"/>
</dbReference>
<dbReference type="SUPFAM" id="SSF53795">
    <property type="entry name" value="PEP carboxykinase-like"/>
    <property type="match status" value="1"/>
</dbReference>
<dbReference type="GO" id="GO:0005829">
    <property type="term" value="C:cytosol"/>
    <property type="evidence" value="ECO:0007669"/>
    <property type="project" value="TreeGrafter"/>
</dbReference>
<keyword evidence="12" id="KW-0670">Pyruvate</keyword>
<dbReference type="Gene3D" id="2.170.8.10">
    <property type="entry name" value="Phosphoenolpyruvate Carboxykinase, domain 2"/>
    <property type="match status" value="1"/>
</dbReference>
<dbReference type="GO" id="GO:0005525">
    <property type="term" value="F:GTP binding"/>
    <property type="evidence" value="ECO:0007669"/>
    <property type="project" value="UniProtKB-KW"/>
</dbReference>
<dbReference type="EMBL" id="JI168904">
    <property type="protein sequence ID" value="ADY43517.1"/>
    <property type="molecule type" value="mRNA"/>
</dbReference>
<evidence type="ECO:0000259" key="11">
    <source>
        <dbReference type="Pfam" id="PF17297"/>
    </source>
</evidence>
<evidence type="ECO:0000256" key="5">
    <source>
        <dbReference type="ARBA" id="ARBA00022741"/>
    </source>
</evidence>
<evidence type="ECO:0000256" key="3">
    <source>
        <dbReference type="ARBA" id="ARBA00012306"/>
    </source>
</evidence>
<proteinExistence type="evidence at transcript level"/>
<dbReference type="PANTHER" id="PTHR11561">
    <property type="entry name" value="PHOSPHOENOLPYRUVATE CARBOXYKINASE"/>
    <property type="match status" value="1"/>
</dbReference>
<dbReference type="HAMAP" id="MF_00452">
    <property type="entry name" value="PEPCK_GTP"/>
    <property type="match status" value="1"/>
</dbReference>
<evidence type="ECO:0000256" key="6">
    <source>
        <dbReference type="ARBA" id="ARBA00022793"/>
    </source>
</evidence>
<dbReference type="EC" id="4.1.1.32" evidence="3"/>
<feature type="domain" description="Phosphoenolpyruvate carboxykinase GTP-utilising N-terminal" evidence="11">
    <location>
        <begin position="102"/>
        <end position="326"/>
    </location>
</feature>
<comment type="cofactor">
    <cofactor evidence="1">
        <name>Mn(2+)</name>
        <dbReference type="ChEBI" id="CHEBI:29035"/>
    </cofactor>
</comment>
<dbReference type="GO" id="GO:0071333">
    <property type="term" value="P:cellular response to glucose stimulus"/>
    <property type="evidence" value="ECO:0007669"/>
    <property type="project" value="TreeGrafter"/>
</dbReference>
<protein>
    <recommendedName>
        <fullName evidence="3">phosphoenolpyruvate carboxykinase (GTP)</fullName>
        <ecNumber evidence="3">4.1.1.32</ecNumber>
    </recommendedName>
</protein>
<dbReference type="GO" id="GO:0016301">
    <property type="term" value="F:kinase activity"/>
    <property type="evidence" value="ECO:0007669"/>
    <property type="project" value="UniProtKB-KW"/>
</dbReference>
<keyword evidence="8" id="KW-0464">Manganese</keyword>
<reference evidence="12" key="1">
    <citation type="journal article" date="2011" name="Genome Res.">
        <title>Deep small RNA sequencing from the nematode Ascaris reveals conservation, functional diversification, and novel developmental profiles.</title>
        <authorList>
            <person name="Wang J."/>
            <person name="Czech B."/>
            <person name="Crunk A."/>
            <person name="Wallace A."/>
            <person name="Mitreva M."/>
            <person name="Hannon G.J."/>
            <person name="Davis R.E."/>
        </authorList>
    </citation>
    <scope>NUCLEOTIDE SEQUENCE</scope>
</reference>
<evidence type="ECO:0000256" key="9">
    <source>
        <dbReference type="ARBA" id="ARBA00023239"/>
    </source>
</evidence>
<keyword evidence="9" id="KW-0456">Lyase</keyword>
<dbReference type="AlphaFoldDB" id="F1L063"/>
<sequence>MKISCCIVAILDGMPCAVKKSGSVTITSSGKSLMDAKTYFHVYSMTRKAKKKTRQLQRESISQRCMGTREYRVITEIHINGYGSIPVVKGDPRVLPEEAQLFVFGKAKLMRPRAIYICDGSQLEMMNLKRKITQMGMAKELKALIDCHLVTTDIRDASTSLVQTAVCTEDRQHTGIWHLEGTSFAKRISHFVMSLELDERFPASMAGRVMYVIPFSLGPIGAVDSFNGIQLTDSPYVALMTSICARVSASVWDSIEGDRFIRCIHSVGVQRPSYCSNNNNWPCSPEQRFQVVYPKKREIWSYGIASESAILCKNEVSLRLASVIAKEEGWLAERMTIIAISDPEKAEHFIGIAGPDGCGKSCMAFLRPTIPGWKVEVLGDEVAWIRVGSDGRLYASTPLNGFFLHISGFDPTKECGSEFLSRNAIFTNVGYTSLGYPCWSSCDMRCNPGEVTYDWRGKSCNNNNERTIEHPQASVAVRCINCPTMHAQWESSRGVPLSAIIFCTRRRTGVPLISEAFTWQHGVFRASTIRTDALNSRKGENQVEPIFDPMGMARFLGYSFGDYLKHWLSFDKTNNKLPKLFFINLFQNGSNNEYLWPGYGDNIRIFEWIIRRISSPTVDSVINTPIGFVPVQESMNLKDLCVKWKELIATPKEFWMNEMIAVRKIFDSILGTNLPKEICEEFNGMERRFSSA</sequence>
<dbReference type="InterPro" id="IPR035077">
    <property type="entry name" value="PEP_carboxykinase_GTP_C"/>
</dbReference>
<keyword evidence="7" id="KW-0342">GTP-binding</keyword>
<dbReference type="Pfam" id="PF00821">
    <property type="entry name" value="PEPCK_GTP"/>
    <property type="match status" value="1"/>
</dbReference>
<keyword evidence="4" id="KW-0479">Metal-binding</keyword>
<dbReference type="SUPFAM" id="SSF68923">
    <property type="entry name" value="PEP carboxykinase N-terminal domain"/>
    <property type="match status" value="1"/>
</dbReference>
<comment type="similarity">
    <text evidence="2">Belongs to the phosphoenolpyruvate carboxykinase [GTP] family.</text>
</comment>
<keyword evidence="12" id="KW-0808">Transferase</keyword>
<accession>F1L063</accession>
<dbReference type="PANTHER" id="PTHR11561:SF16">
    <property type="entry name" value="PHOSPHOENOLPYRUVATE CARBOXYKINASE (GTP)"/>
    <property type="match status" value="1"/>
</dbReference>
<dbReference type="InterPro" id="IPR008209">
    <property type="entry name" value="PEP_carboxykinase_GTP"/>
</dbReference>
<dbReference type="Gene3D" id="3.40.449.10">
    <property type="entry name" value="Phosphoenolpyruvate Carboxykinase, domain 1"/>
    <property type="match status" value="1"/>
</dbReference>
<keyword evidence="12" id="KW-0418">Kinase</keyword>
<dbReference type="InterPro" id="IPR035078">
    <property type="entry name" value="PEP_carboxykinase_GTP_N"/>
</dbReference>
<evidence type="ECO:0000259" key="10">
    <source>
        <dbReference type="Pfam" id="PF00821"/>
    </source>
</evidence>
<evidence type="ECO:0000256" key="2">
    <source>
        <dbReference type="ARBA" id="ARBA00005796"/>
    </source>
</evidence>
<dbReference type="GO" id="GO:0046327">
    <property type="term" value="P:glycerol biosynthetic process from pyruvate"/>
    <property type="evidence" value="ECO:0007669"/>
    <property type="project" value="TreeGrafter"/>
</dbReference>
<keyword evidence="5" id="KW-0547">Nucleotide-binding</keyword>
<name>F1L063_ASCSU</name>
<evidence type="ECO:0000256" key="8">
    <source>
        <dbReference type="ARBA" id="ARBA00023211"/>
    </source>
</evidence>
<dbReference type="GO" id="GO:0030145">
    <property type="term" value="F:manganese ion binding"/>
    <property type="evidence" value="ECO:0007669"/>
    <property type="project" value="TreeGrafter"/>
</dbReference>
<dbReference type="GO" id="GO:0019543">
    <property type="term" value="P:propionate catabolic process"/>
    <property type="evidence" value="ECO:0007669"/>
    <property type="project" value="TreeGrafter"/>
</dbReference>
<dbReference type="Gene3D" id="3.90.228.20">
    <property type="match status" value="1"/>
</dbReference>
<dbReference type="InterPro" id="IPR013035">
    <property type="entry name" value="PEP_carboxykinase_C"/>
</dbReference>